<dbReference type="GO" id="GO:0004527">
    <property type="term" value="F:exonuclease activity"/>
    <property type="evidence" value="ECO:0007669"/>
    <property type="project" value="UniProtKB-KW"/>
</dbReference>
<dbReference type="Pfam" id="PF00476">
    <property type="entry name" value="DNA_pol_A"/>
    <property type="match status" value="1"/>
</dbReference>
<evidence type="ECO:0000256" key="2">
    <source>
        <dbReference type="ARBA" id="ARBA00022705"/>
    </source>
</evidence>
<keyword evidence="2" id="KW-0235">DNA replication</keyword>
<evidence type="ECO:0000256" key="3">
    <source>
        <dbReference type="ARBA" id="ARBA00049244"/>
    </source>
</evidence>
<dbReference type="Proteomes" id="UP000435304">
    <property type="component" value="Unassembled WGS sequence"/>
</dbReference>
<sequence>MALAWQDGELLLAVPAGPADDARPVAPERYPDLGAARDRLLELERAGPRWVWGDTRQVAPHLLAAGVRLRRCTDLRLSRDVLRRSSRCRWPSGPADDEVWDGLQAPPDEGVPSLLDLPQLVTGPTLAQVLAEHARQQRVLATAEHAGRLRLLLAAESAGALVAAELKHDGMPWSRQVHDAQLRSLLGEPAAFGGRPSRLEELCAEIRGLLRAPRLNPDSQPELLQALRTAGLGVQSTRQWELEQLQHPVVAPLLEYKKLSRLATAHGWHWLETWVRDARFHPDYVVAGVVTGRWATNGGGALQLPRQIRSAVVADPGHRLVVADAAQLEPRILAAMSGDEQMARAGSGADLYAGLVADGVVATRPQAKVAMLGALYGATSGEAGQLMPRLLRTYPLATGLVEEAARTGERGGQVTTWLGRTSPPPSSAAAWTALGGEVSGADLPESERRDARRSSRDWGRFTRNFVVQGSAAEWALCWLAGLRTLLAGLADGQGRAPRLAYFLHDEVMVHTPEELAEQVVAAVHRAAAQATALMFGGTPVEFPLSVAVVQDYGQAK</sequence>
<reference evidence="5 6" key="1">
    <citation type="submission" date="2019-12" db="EMBL/GenBank/DDBJ databases">
        <title>Auraticoccus cholistani sp. nov., an actinomycete isolated from soil of Cholistan desert.</title>
        <authorList>
            <person name="Cheema M.T."/>
        </authorList>
    </citation>
    <scope>NUCLEOTIDE SEQUENCE [LARGE SCALE GENOMIC DNA]</scope>
    <source>
        <strain evidence="5 6">F435</strain>
    </source>
</reference>
<name>A0A6A9UTQ4_9ACTN</name>
<evidence type="ECO:0000313" key="6">
    <source>
        <dbReference type="Proteomes" id="UP000435304"/>
    </source>
</evidence>
<dbReference type="GO" id="GO:0006261">
    <property type="term" value="P:DNA-templated DNA replication"/>
    <property type="evidence" value="ECO:0007669"/>
    <property type="project" value="InterPro"/>
</dbReference>
<dbReference type="Gene3D" id="3.30.70.370">
    <property type="match status" value="1"/>
</dbReference>
<evidence type="ECO:0000313" key="5">
    <source>
        <dbReference type="EMBL" id="MVA76038.1"/>
    </source>
</evidence>
<evidence type="ECO:0000259" key="4">
    <source>
        <dbReference type="SMART" id="SM00482"/>
    </source>
</evidence>
<gene>
    <name evidence="5" type="ORF">GC722_08380</name>
</gene>
<keyword evidence="6" id="KW-1185">Reference proteome</keyword>
<protein>
    <recommendedName>
        <fullName evidence="1">DNA-directed DNA polymerase</fullName>
        <ecNumber evidence="1">2.7.7.7</ecNumber>
    </recommendedName>
</protein>
<evidence type="ECO:0000256" key="1">
    <source>
        <dbReference type="ARBA" id="ARBA00012417"/>
    </source>
</evidence>
<keyword evidence="5" id="KW-0378">Hydrolase</keyword>
<keyword evidence="5" id="KW-0269">Exonuclease</keyword>
<accession>A0A6A9UTQ4</accession>
<dbReference type="AlphaFoldDB" id="A0A6A9UTQ4"/>
<dbReference type="InterPro" id="IPR002298">
    <property type="entry name" value="DNA_polymerase_A"/>
</dbReference>
<dbReference type="PANTHER" id="PTHR10133:SF27">
    <property type="entry name" value="DNA POLYMERASE NU"/>
    <property type="match status" value="1"/>
</dbReference>
<dbReference type="PANTHER" id="PTHR10133">
    <property type="entry name" value="DNA POLYMERASE I"/>
    <property type="match status" value="1"/>
</dbReference>
<dbReference type="CDD" id="cd06444">
    <property type="entry name" value="DNA_pol_A"/>
    <property type="match status" value="1"/>
</dbReference>
<dbReference type="InterPro" id="IPR001098">
    <property type="entry name" value="DNA-dir_DNA_pol_A_palm_dom"/>
</dbReference>
<keyword evidence="5" id="KW-0540">Nuclease</keyword>
<dbReference type="EMBL" id="WPCU01000005">
    <property type="protein sequence ID" value="MVA76038.1"/>
    <property type="molecule type" value="Genomic_DNA"/>
</dbReference>
<dbReference type="InterPro" id="IPR043502">
    <property type="entry name" value="DNA/RNA_pol_sf"/>
</dbReference>
<dbReference type="GO" id="GO:0003887">
    <property type="term" value="F:DNA-directed DNA polymerase activity"/>
    <property type="evidence" value="ECO:0007669"/>
    <property type="project" value="UniProtKB-EC"/>
</dbReference>
<feature type="domain" description="DNA-directed DNA polymerase family A palm" evidence="4">
    <location>
        <begin position="305"/>
        <end position="515"/>
    </location>
</feature>
<dbReference type="Gene3D" id="1.10.150.20">
    <property type="entry name" value="5' to 3' exonuclease, C-terminal subdomain"/>
    <property type="match status" value="1"/>
</dbReference>
<dbReference type="SMART" id="SM00482">
    <property type="entry name" value="POLAc"/>
    <property type="match status" value="1"/>
</dbReference>
<dbReference type="NCBIfam" id="NF011538">
    <property type="entry name" value="PRK14975.1-1"/>
    <property type="match status" value="1"/>
</dbReference>
<dbReference type="GO" id="GO:0003677">
    <property type="term" value="F:DNA binding"/>
    <property type="evidence" value="ECO:0007669"/>
    <property type="project" value="InterPro"/>
</dbReference>
<dbReference type="EC" id="2.7.7.7" evidence="1"/>
<comment type="caution">
    <text evidence="5">The sequence shown here is derived from an EMBL/GenBank/DDBJ whole genome shotgun (WGS) entry which is preliminary data.</text>
</comment>
<dbReference type="SUPFAM" id="SSF56672">
    <property type="entry name" value="DNA/RNA polymerases"/>
    <property type="match status" value="1"/>
</dbReference>
<proteinExistence type="predicted"/>
<organism evidence="5 6">
    <name type="scientific">Auraticoccus cholistanensis</name>
    <dbReference type="NCBI Taxonomy" id="2656650"/>
    <lineage>
        <taxon>Bacteria</taxon>
        <taxon>Bacillati</taxon>
        <taxon>Actinomycetota</taxon>
        <taxon>Actinomycetes</taxon>
        <taxon>Propionibacteriales</taxon>
        <taxon>Propionibacteriaceae</taxon>
        <taxon>Auraticoccus</taxon>
    </lineage>
</organism>
<comment type="catalytic activity">
    <reaction evidence="3">
        <text>DNA(n) + a 2'-deoxyribonucleoside 5'-triphosphate = DNA(n+1) + diphosphate</text>
        <dbReference type="Rhea" id="RHEA:22508"/>
        <dbReference type="Rhea" id="RHEA-COMP:17339"/>
        <dbReference type="Rhea" id="RHEA-COMP:17340"/>
        <dbReference type="ChEBI" id="CHEBI:33019"/>
        <dbReference type="ChEBI" id="CHEBI:61560"/>
        <dbReference type="ChEBI" id="CHEBI:173112"/>
        <dbReference type="EC" id="2.7.7.7"/>
    </reaction>
</comment>
<dbReference type="GO" id="GO:0006302">
    <property type="term" value="P:double-strand break repair"/>
    <property type="evidence" value="ECO:0007669"/>
    <property type="project" value="TreeGrafter"/>
</dbReference>